<comment type="caution">
    <text evidence="3">The sequence shown here is derived from an EMBL/GenBank/DDBJ whole genome shotgun (WGS) entry which is preliminary data.</text>
</comment>
<feature type="region of interest" description="Disordered" evidence="1">
    <location>
        <begin position="1"/>
        <end position="110"/>
    </location>
</feature>
<organism evidence="3 4">
    <name type="scientific">Phlyctema vagabunda</name>
    <dbReference type="NCBI Taxonomy" id="108571"/>
    <lineage>
        <taxon>Eukaryota</taxon>
        <taxon>Fungi</taxon>
        <taxon>Dikarya</taxon>
        <taxon>Ascomycota</taxon>
        <taxon>Pezizomycotina</taxon>
        <taxon>Leotiomycetes</taxon>
        <taxon>Helotiales</taxon>
        <taxon>Dermateaceae</taxon>
        <taxon>Phlyctema</taxon>
    </lineage>
</organism>
<evidence type="ECO:0000259" key="2">
    <source>
        <dbReference type="Pfam" id="PF20150"/>
    </source>
</evidence>
<dbReference type="Proteomes" id="UP001629113">
    <property type="component" value="Unassembled WGS sequence"/>
</dbReference>
<reference evidence="3 4" key="1">
    <citation type="submission" date="2024-06" db="EMBL/GenBank/DDBJ databases">
        <title>Complete genome of Phlyctema vagabunda strain 19-DSS-EL-015.</title>
        <authorList>
            <person name="Fiorenzani C."/>
        </authorList>
    </citation>
    <scope>NUCLEOTIDE SEQUENCE [LARGE SCALE GENOMIC DNA]</scope>
    <source>
        <strain evidence="3 4">19-DSS-EL-015</strain>
    </source>
</reference>
<name>A0ABR4PEH5_9HELO</name>
<evidence type="ECO:0000313" key="4">
    <source>
        <dbReference type="Proteomes" id="UP001629113"/>
    </source>
</evidence>
<feature type="compositionally biased region" description="Basic and acidic residues" evidence="1">
    <location>
        <begin position="33"/>
        <end position="42"/>
    </location>
</feature>
<proteinExistence type="predicted"/>
<feature type="compositionally biased region" description="Low complexity" evidence="1">
    <location>
        <begin position="12"/>
        <end position="28"/>
    </location>
</feature>
<evidence type="ECO:0000256" key="1">
    <source>
        <dbReference type="SAM" id="MobiDB-lite"/>
    </source>
</evidence>
<feature type="compositionally biased region" description="Polar residues" evidence="1">
    <location>
        <begin position="73"/>
        <end position="89"/>
    </location>
</feature>
<dbReference type="InterPro" id="IPR045518">
    <property type="entry name" value="2EXR"/>
</dbReference>
<feature type="compositionally biased region" description="Basic residues" evidence="1">
    <location>
        <begin position="52"/>
        <end position="68"/>
    </location>
</feature>
<keyword evidence="4" id="KW-1185">Reference proteome</keyword>
<gene>
    <name evidence="3" type="ORF">PVAG01_05877</name>
</gene>
<feature type="compositionally biased region" description="Polar residues" evidence="1">
    <location>
        <begin position="188"/>
        <end position="201"/>
    </location>
</feature>
<dbReference type="PANTHER" id="PTHR35910">
    <property type="entry name" value="2EXR DOMAIN-CONTAINING PROTEIN"/>
    <property type="match status" value="1"/>
</dbReference>
<accession>A0ABR4PEH5</accession>
<dbReference type="Pfam" id="PF20150">
    <property type="entry name" value="2EXR"/>
    <property type="match status" value="1"/>
</dbReference>
<sequence>MADPKHSTAKPTYSAVVSSNTSSKTTFSNMLEKAQEKGKQDSDQEQEVASTKAKHKRKNRGKKNKSKAKTGSADQSPGSSTTHTANQKANEPRRGKWSKNGQGAVQDEHSWMVHDETTWNGLKKRVDAKFTQSTKNFPALPTKTTNNQPSVELNQVVSISLSSNSNAITRTVKKTKPRSSEDAKAKTQALTKPCKTTGNRQASAWDKPINIPLQIQDKPQPVKSVPKANVPWDTDEMVAWAHNNLPIKTRISFLKNYYANPQEVYSKRGEPKHTTALFPRFGEMPYEIRSQIWQVYLEEISKGQTVRLKVHYEDVEFGVPAYSFHARSGESPLLRVNQETRDIALKHYSKVFASNSHPATTYFNFRKDKLFLHTRGPCDLEIFVNSVNAHDCKRIRCLIIPLRAWVFSTNHDKFCSWLAKFRRCAAIQFVTGNGLTEAPYRDDPGFGGMLLERLEPHWRRNNGPERPMPTFRFHVIDALHAKGLRIDNLEF</sequence>
<evidence type="ECO:0000313" key="3">
    <source>
        <dbReference type="EMBL" id="KAL3421721.1"/>
    </source>
</evidence>
<feature type="region of interest" description="Disordered" evidence="1">
    <location>
        <begin position="170"/>
        <end position="201"/>
    </location>
</feature>
<dbReference type="PANTHER" id="PTHR35910:SF6">
    <property type="entry name" value="2EXR DOMAIN-CONTAINING PROTEIN"/>
    <property type="match status" value="1"/>
</dbReference>
<protein>
    <recommendedName>
        <fullName evidence="2">2EXR domain-containing protein</fullName>
    </recommendedName>
</protein>
<feature type="domain" description="2EXR" evidence="2">
    <location>
        <begin position="278"/>
        <end position="369"/>
    </location>
</feature>
<dbReference type="EMBL" id="JBFCZG010000005">
    <property type="protein sequence ID" value="KAL3421721.1"/>
    <property type="molecule type" value="Genomic_DNA"/>
</dbReference>